<evidence type="ECO:0000256" key="2">
    <source>
        <dbReference type="SAM" id="SignalP"/>
    </source>
</evidence>
<sequence>MKPLPWVKSTLALCIMGTLTACGGGGADANNQGDIVHIEPPTTEPPVEEPSGIVNTPLPFHENFGDGVISNFDEADTQFFLSPDYKKLQTAQDNPEYEDSYPSMWYPTCCFFVDEKNPDPNDTEIVLEELGIASDNGNPSLVLGNARLTLGQTQSELANPEAKTAGNTDRKKDSSAGDATAASGSWGEFDLSEPYRVSFCVKAVNGGAGSVLLYVDSNHSNTNTGTSIHSNPLILNAGTPSLVPGERVVINVPGDTTFSTGGAIANQITDQIGSKTSFLQFRVPSDGGAQIIIDDLLIEKQSDDGQASLPACNTFEAAEPPAAPETAPTVGVRDAALAVNWEAVAGSTGYELAWNTTGETPTEANATDLTGSAYLINELENGTAYYVFLRALNSAGASDWSPAATATPEAPSGCSPTTAVNTTINWSVWDGCAAPQETGSVVVNGSEAQQFSVSEDVQTYFSSNDDGTTTLKTTDESGVDAGVSANADMSGVMDDSTAGYPRYFTWIGRINTPNAGVRGFEVEISFGEADGRRVKAILRPDNDAMQLERFFDQSSSSGTAQADVALADGFHIYHLVFALNAASDVTAKVYRDGENISDLFTDAEDGVVDVEITGTGRDGGSSSPRLRMGDGSSSNPYEATIDWLIWSDDATVAGYEPADLVGQLPDTIGELGAYAGEGQSEPAAVLSDNFDSATDGDGSSSSLFTAAYKSISSDASKPFYNANNGASRVVVSGGAIQFHNARFTLGDPLAADKTTTADDTITRGDIDLSKPYRISFDVTVNDNADDGTGKCQVYIDNDGTSSGNSIHGGDSKIFEANVLEISNGLATGPVVIESDIGTATSFIQFRCDSGVEEATPLTIDNLVIEYQ</sequence>
<keyword evidence="5" id="KW-1185">Reference proteome</keyword>
<reference evidence="4 5" key="1">
    <citation type="submission" date="2023-02" db="EMBL/GenBank/DDBJ databases">
        <title>Description and genomic characterization of Microbulbifer bruguierae sp. nov., isolated from the sediment of mangrove plant Bruguiera sexangula.</title>
        <authorList>
            <person name="Long M."/>
        </authorList>
    </citation>
    <scope>NUCLEOTIDE SEQUENCE [LARGE SCALE GENOMIC DNA]</scope>
    <source>
        <strain evidence="4 5">H12</strain>
    </source>
</reference>
<gene>
    <name evidence="4" type="ORF">PVT68_13500</name>
</gene>
<dbReference type="EMBL" id="CP118605">
    <property type="protein sequence ID" value="WGL15782.1"/>
    <property type="molecule type" value="Genomic_DNA"/>
</dbReference>
<evidence type="ECO:0000256" key="1">
    <source>
        <dbReference type="SAM" id="MobiDB-lite"/>
    </source>
</evidence>
<dbReference type="SUPFAM" id="SSF49265">
    <property type="entry name" value="Fibronectin type III"/>
    <property type="match status" value="1"/>
</dbReference>
<dbReference type="Gene3D" id="2.60.40.10">
    <property type="entry name" value="Immunoglobulins"/>
    <property type="match status" value="1"/>
</dbReference>
<evidence type="ECO:0000259" key="3">
    <source>
        <dbReference type="PROSITE" id="PS50853"/>
    </source>
</evidence>
<protein>
    <submittedName>
        <fullName evidence="4">Fibronectin type III domain-containing protein</fullName>
    </submittedName>
</protein>
<evidence type="ECO:0000313" key="5">
    <source>
        <dbReference type="Proteomes" id="UP001236500"/>
    </source>
</evidence>
<dbReference type="RefSeq" id="WP_280318877.1">
    <property type="nucleotide sequence ID" value="NZ_CP118605.1"/>
</dbReference>
<feature type="region of interest" description="Disordered" evidence="1">
    <location>
        <begin position="152"/>
        <end position="183"/>
    </location>
</feature>
<feature type="chain" id="PRO_5047155858" evidence="2">
    <location>
        <begin position="24"/>
        <end position="867"/>
    </location>
</feature>
<feature type="signal peptide" evidence="2">
    <location>
        <begin position="1"/>
        <end position="23"/>
    </location>
</feature>
<accession>A0ABY8NDF5</accession>
<dbReference type="Proteomes" id="UP001236500">
    <property type="component" value="Chromosome"/>
</dbReference>
<dbReference type="PROSITE" id="PS51257">
    <property type="entry name" value="PROKAR_LIPOPROTEIN"/>
    <property type="match status" value="1"/>
</dbReference>
<keyword evidence="2" id="KW-0732">Signal</keyword>
<dbReference type="PROSITE" id="PS50853">
    <property type="entry name" value="FN3"/>
    <property type="match status" value="1"/>
</dbReference>
<organism evidence="4 5">
    <name type="scientific">Microbulbifer bruguierae</name>
    <dbReference type="NCBI Taxonomy" id="3029061"/>
    <lineage>
        <taxon>Bacteria</taxon>
        <taxon>Pseudomonadati</taxon>
        <taxon>Pseudomonadota</taxon>
        <taxon>Gammaproteobacteria</taxon>
        <taxon>Cellvibrionales</taxon>
        <taxon>Microbulbiferaceae</taxon>
        <taxon>Microbulbifer</taxon>
    </lineage>
</organism>
<evidence type="ECO:0000313" key="4">
    <source>
        <dbReference type="EMBL" id="WGL15782.1"/>
    </source>
</evidence>
<dbReference type="InterPro" id="IPR036116">
    <property type="entry name" value="FN3_sf"/>
</dbReference>
<dbReference type="CDD" id="cd00063">
    <property type="entry name" value="FN3"/>
    <property type="match status" value="1"/>
</dbReference>
<name>A0ABY8NDF5_9GAMM</name>
<dbReference type="SMART" id="SM00060">
    <property type="entry name" value="FN3"/>
    <property type="match status" value="1"/>
</dbReference>
<dbReference type="Pfam" id="PF00041">
    <property type="entry name" value="fn3"/>
    <property type="match status" value="1"/>
</dbReference>
<dbReference type="InterPro" id="IPR013783">
    <property type="entry name" value="Ig-like_fold"/>
</dbReference>
<feature type="region of interest" description="Disordered" evidence="1">
    <location>
        <begin position="613"/>
        <end position="633"/>
    </location>
</feature>
<dbReference type="InterPro" id="IPR003961">
    <property type="entry name" value="FN3_dom"/>
</dbReference>
<feature type="domain" description="Fibronectin type-III" evidence="3">
    <location>
        <begin position="320"/>
        <end position="411"/>
    </location>
</feature>
<proteinExistence type="predicted"/>